<keyword evidence="2" id="KW-0378">Hydrolase</keyword>
<dbReference type="GO" id="GO:0046872">
    <property type="term" value="F:metal ion binding"/>
    <property type="evidence" value="ECO:0007669"/>
    <property type="project" value="UniProtKB-KW"/>
</dbReference>
<evidence type="ECO:0000256" key="1">
    <source>
        <dbReference type="ARBA" id="ARBA00022723"/>
    </source>
</evidence>
<accession>A0A225PRG9</accession>
<dbReference type="GeneID" id="66502864"/>
<dbReference type="PATRIC" id="fig|1515334.3.peg.5686"/>
<dbReference type="RefSeq" id="WP_043147167.1">
    <property type="nucleotide sequence ID" value="NZ_BMGQ01000012.1"/>
</dbReference>
<dbReference type="PANTHER" id="PTHR45953">
    <property type="entry name" value="IDURONATE 2-SULFATASE"/>
    <property type="match status" value="1"/>
</dbReference>
<dbReference type="InterPro" id="IPR017850">
    <property type="entry name" value="Alkaline_phosphatase_core_sf"/>
</dbReference>
<reference evidence="4 5" key="1">
    <citation type="submission" date="2014-10" db="EMBL/GenBank/DDBJ databases">
        <title>Genome sequence of Ponticoccus sp. strain UMTAT08 isolated from clonal culture of toxic dinoflagellate Alexandrium tamiyavanichii.</title>
        <authorList>
            <person name="Gan H.Y."/>
            <person name="Muhd D.-D."/>
            <person name="Mohd Noor M.E."/>
            <person name="Yeong Y.S."/>
            <person name="Usup G."/>
        </authorList>
    </citation>
    <scope>NUCLEOTIDE SEQUENCE [LARGE SCALE GENOMIC DNA]</scope>
    <source>
        <strain evidence="4 5">UMTAT08</strain>
    </source>
</reference>
<accession>A0A0B3RSM2</accession>
<dbReference type="GO" id="GO:0008484">
    <property type="term" value="F:sulfuric ester hydrolase activity"/>
    <property type="evidence" value="ECO:0007669"/>
    <property type="project" value="TreeGrafter"/>
</dbReference>
<keyword evidence="5" id="KW-1185">Reference proteome</keyword>
<feature type="domain" description="Sulfatase N-terminal" evidence="3">
    <location>
        <begin position="5"/>
        <end position="106"/>
    </location>
</feature>
<evidence type="ECO:0000313" key="4">
    <source>
        <dbReference type="EMBL" id="KHQ49768.1"/>
    </source>
</evidence>
<sequence length="529" mass="59916">MIDRPNFILISTDQQRADHVGSYGNPVLRTPSIDRIAENGVSFDRFHVATPICMPNRATIMTGRMPSLHGVKRNGVPLRLDSTTMCDLLSAGGYRTALIGKSHLQTMTDLPPQMEREAVDGTPPPIDLREERHKAWSEGPYDQEALDRWRDDPAHVIKLPFYGFDHVELCTMHGDMVHGDYHRWLAERTEDPDSLRGPANALPDDRYTIPQAYRTKVPEELYPTRYIEERSLAWLDEAAESDQPFMLHCSFPDPHHPFTPPGHYWDLYDPDDMPVPESLLKLDESKMTPPVRQMHQASGVNRQSTVAFTVNEREAREAIALTYGMIAMIDDAVGRLLDRLDSLGLRENTVVIFTSDHGDFMGDHGLMLKAALHYQGLVRVPFIWSEPDHAGGPRRTEALSGSLDIARTILDRAGLAPSYGMQGQSLMPVIRGERQTAHEAVLIEEDGHAPAFGMTVPIRARSVISDRYRLSIYDPEDWVELYDLKEDPLEMRNLADDPDYQDLRARMFELLSRKMMTTVDEAPFPLARA</sequence>
<dbReference type="PANTHER" id="PTHR45953:SF1">
    <property type="entry name" value="IDURONATE 2-SULFATASE"/>
    <property type="match status" value="1"/>
</dbReference>
<dbReference type="Proteomes" id="UP000030960">
    <property type="component" value="Unassembled WGS sequence"/>
</dbReference>
<dbReference type="Pfam" id="PF00884">
    <property type="entry name" value="Sulfatase"/>
    <property type="match status" value="2"/>
</dbReference>
<gene>
    <name evidence="4" type="ORF">OA50_05694</name>
</gene>
<proteinExistence type="predicted"/>
<evidence type="ECO:0000256" key="2">
    <source>
        <dbReference type="ARBA" id="ARBA00022801"/>
    </source>
</evidence>
<comment type="caution">
    <text evidence="4">The sequence shown here is derived from an EMBL/GenBank/DDBJ whole genome shotgun (WGS) entry which is preliminary data.</text>
</comment>
<dbReference type="EMBL" id="JSUQ01000043">
    <property type="protein sequence ID" value="KHQ49768.1"/>
    <property type="molecule type" value="Genomic_DNA"/>
</dbReference>
<dbReference type="InterPro" id="IPR000917">
    <property type="entry name" value="Sulfatase_N"/>
</dbReference>
<name>A0A0B3RSM2_9RHOB</name>
<dbReference type="GO" id="GO:0005737">
    <property type="term" value="C:cytoplasm"/>
    <property type="evidence" value="ECO:0007669"/>
    <property type="project" value="TreeGrafter"/>
</dbReference>
<dbReference type="Gene3D" id="3.40.720.10">
    <property type="entry name" value="Alkaline Phosphatase, subunit A"/>
    <property type="match status" value="1"/>
</dbReference>
<keyword evidence="1" id="KW-0479">Metal-binding</keyword>
<organism evidence="4 5">
    <name type="scientific">Mameliella alba</name>
    <dbReference type="NCBI Taxonomy" id="561184"/>
    <lineage>
        <taxon>Bacteria</taxon>
        <taxon>Pseudomonadati</taxon>
        <taxon>Pseudomonadota</taxon>
        <taxon>Alphaproteobacteria</taxon>
        <taxon>Rhodobacterales</taxon>
        <taxon>Roseobacteraceae</taxon>
        <taxon>Mameliella</taxon>
    </lineage>
</organism>
<evidence type="ECO:0000313" key="5">
    <source>
        <dbReference type="Proteomes" id="UP000030960"/>
    </source>
</evidence>
<evidence type="ECO:0000259" key="3">
    <source>
        <dbReference type="Pfam" id="PF00884"/>
    </source>
</evidence>
<dbReference type="SUPFAM" id="SSF53649">
    <property type="entry name" value="Alkaline phosphatase-like"/>
    <property type="match status" value="1"/>
</dbReference>
<dbReference type="AlphaFoldDB" id="A0A0B3RSM2"/>
<protein>
    <submittedName>
        <fullName evidence="4">Putative sulfatase YidJ</fullName>
    </submittedName>
</protein>
<dbReference type="OrthoDB" id="9795675at2"/>
<dbReference type="STRING" id="561184.SAMN05216376_11213"/>
<feature type="domain" description="Sulfatase N-terminal" evidence="3">
    <location>
        <begin position="222"/>
        <end position="414"/>
    </location>
</feature>